<dbReference type="EC" id="2.7.7.3" evidence="7"/>
<dbReference type="EMBL" id="LYOS01000008">
    <property type="protein sequence ID" value="OFV67132.1"/>
    <property type="molecule type" value="Genomic_DNA"/>
</dbReference>
<dbReference type="InterPro" id="IPR004821">
    <property type="entry name" value="Cyt_trans-like"/>
</dbReference>
<accession>A0A1F2P800</accession>
<evidence type="ECO:0000256" key="7">
    <source>
        <dbReference type="HAMAP-Rule" id="MF_00647"/>
    </source>
</evidence>
<evidence type="ECO:0000313" key="10">
    <source>
        <dbReference type="Proteomes" id="UP000186940"/>
    </source>
</evidence>
<dbReference type="GO" id="GO:0005524">
    <property type="term" value="F:ATP binding"/>
    <property type="evidence" value="ECO:0007669"/>
    <property type="project" value="UniProtKB-KW"/>
</dbReference>
<dbReference type="GO" id="GO:0015937">
    <property type="term" value="P:coenzyme A biosynthetic process"/>
    <property type="evidence" value="ECO:0007669"/>
    <property type="project" value="UniProtKB-UniRule"/>
</dbReference>
<dbReference type="NCBIfam" id="TIGR00125">
    <property type="entry name" value="cyt_tran_rel"/>
    <property type="match status" value="1"/>
</dbReference>
<dbReference type="Proteomes" id="UP000186940">
    <property type="component" value="Unassembled WGS sequence"/>
</dbReference>
<reference evidence="9" key="1">
    <citation type="submission" date="2016-05" db="EMBL/GenBank/DDBJ databases">
        <title>Microbial consortia oxidize butane by reversing methanogenesis.</title>
        <authorList>
            <person name="Laso-Perez R."/>
            <person name="Richter M."/>
            <person name="Wegener G."/>
            <person name="Musat F."/>
        </authorList>
    </citation>
    <scope>NUCLEOTIDE SEQUENCE [LARGE SCALE GENOMIC DNA]</scope>
    <source>
        <strain evidence="9">BOX2</strain>
    </source>
</reference>
<dbReference type="STRING" id="1838285.SCAL_001757"/>
<comment type="similarity">
    <text evidence="7">Belongs to the eukaryotic CoaD family.</text>
</comment>
<evidence type="ECO:0000256" key="4">
    <source>
        <dbReference type="ARBA" id="ARBA00022741"/>
    </source>
</evidence>
<comment type="caution">
    <text evidence="9">The sequence shown here is derived from an EMBL/GenBank/DDBJ whole genome shotgun (WGS) entry which is preliminary data.</text>
</comment>
<evidence type="ECO:0000256" key="6">
    <source>
        <dbReference type="ARBA" id="ARBA00022993"/>
    </source>
</evidence>
<sequence>MKVALGGTFEPLHDGHKALLKKVVELSGNDEIVIGITSDDMARERYRTVLSYTVRSENIKQYMLREYGREVRTVELSDKFGITLDEEIDCIVVSPETAKVAEEINKLRCARGCKKMKIVVIDHVRAEDGGIISSTRIKKGEIDKHGRLLE</sequence>
<dbReference type="AlphaFoldDB" id="A0A1F2P800"/>
<evidence type="ECO:0000256" key="1">
    <source>
        <dbReference type="ARBA" id="ARBA00022490"/>
    </source>
</evidence>
<dbReference type="Gene3D" id="3.40.50.620">
    <property type="entry name" value="HUPs"/>
    <property type="match status" value="1"/>
</dbReference>
<evidence type="ECO:0000256" key="3">
    <source>
        <dbReference type="ARBA" id="ARBA00022695"/>
    </source>
</evidence>
<evidence type="ECO:0000256" key="2">
    <source>
        <dbReference type="ARBA" id="ARBA00022679"/>
    </source>
</evidence>
<dbReference type="InterPro" id="IPR014729">
    <property type="entry name" value="Rossmann-like_a/b/a_fold"/>
</dbReference>
<keyword evidence="1 7" id="KW-0963">Cytoplasm</keyword>
<dbReference type="UniPathway" id="UPA00241"/>
<evidence type="ECO:0000256" key="5">
    <source>
        <dbReference type="ARBA" id="ARBA00022840"/>
    </source>
</evidence>
<comment type="pathway">
    <text evidence="7">Cofactor biosynthesis; coenzyme A biosynthesis.</text>
</comment>
<feature type="domain" description="Cytidyltransferase-like" evidence="8">
    <location>
        <begin position="5"/>
        <end position="139"/>
    </location>
</feature>
<keyword evidence="10" id="KW-1185">Reference proteome</keyword>
<dbReference type="GO" id="GO:0005737">
    <property type="term" value="C:cytoplasm"/>
    <property type="evidence" value="ECO:0007669"/>
    <property type="project" value="UniProtKB-SubCell"/>
</dbReference>
<evidence type="ECO:0000259" key="8">
    <source>
        <dbReference type="Pfam" id="PF01467"/>
    </source>
</evidence>
<name>A0A1F2P800_9EURY</name>
<keyword evidence="3 7" id="KW-0548">Nucleotidyltransferase</keyword>
<keyword evidence="4 7" id="KW-0547">Nucleotide-binding</keyword>
<keyword evidence="6 7" id="KW-0173">Coenzyme A biosynthesis</keyword>
<dbReference type="Pfam" id="PF01467">
    <property type="entry name" value="CTP_transf_like"/>
    <property type="match status" value="1"/>
</dbReference>
<dbReference type="HAMAP" id="MF_00647">
    <property type="entry name" value="PPAT_arch"/>
    <property type="match status" value="1"/>
</dbReference>
<dbReference type="SUPFAM" id="SSF52374">
    <property type="entry name" value="Nucleotidylyl transferase"/>
    <property type="match status" value="1"/>
</dbReference>
<evidence type="ECO:0000313" key="9">
    <source>
        <dbReference type="EMBL" id="OFV67132.1"/>
    </source>
</evidence>
<comment type="subcellular location">
    <subcellularLocation>
        <location evidence="7">Cytoplasm</location>
    </subcellularLocation>
</comment>
<dbReference type="InterPro" id="IPR023540">
    <property type="entry name" value="PPAT_arch"/>
</dbReference>
<comment type="function">
    <text evidence="7">Reversibly transfers an adenylyl group from ATP to 4'-phosphopantetheine, yielding dephospho-CoA (dPCoA) and pyrophosphate.</text>
</comment>
<organism evidence="9 10">
    <name type="scientific">Candidatus Syntropharchaeum caldarium</name>
    <dbReference type="NCBI Taxonomy" id="1838285"/>
    <lineage>
        <taxon>Archaea</taxon>
        <taxon>Methanobacteriati</taxon>
        <taxon>Methanobacteriota</taxon>
        <taxon>Stenosarchaea group</taxon>
        <taxon>Methanomicrobia</taxon>
        <taxon>Methanosarcinales</taxon>
        <taxon>ANME-2 cluster</taxon>
        <taxon>Candidatus Syntropharchaeum</taxon>
    </lineage>
</organism>
<keyword evidence="2 7" id="KW-0808">Transferase</keyword>
<comment type="catalytic activity">
    <reaction evidence="7">
        <text>(R)-4'-phosphopantetheine + ATP + H(+) = 3'-dephospho-CoA + diphosphate</text>
        <dbReference type="Rhea" id="RHEA:19801"/>
        <dbReference type="ChEBI" id="CHEBI:15378"/>
        <dbReference type="ChEBI" id="CHEBI:30616"/>
        <dbReference type="ChEBI" id="CHEBI:33019"/>
        <dbReference type="ChEBI" id="CHEBI:57328"/>
        <dbReference type="ChEBI" id="CHEBI:61723"/>
        <dbReference type="EC" id="2.7.7.3"/>
    </reaction>
</comment>
<dbReference type="NCBIfam" id="NF001985">
    <property type="entry name" value="PRK00777.1"/>
    <property type="match status" value="1"/>
</dbReference>
<keyword evidence="5 7" id="KW-0067">ATP-binding</keyword>
<dbReference type="GO" id="GO:0004595">
    <property type="term" value="F:pantetheine-phosphate adenylyltransferase activity"/>
    <property type="evidence" value="ECO:0007669"/>
    <property type="project" value="UniProtKB-UniRule"/>
</dbReference>
<gene>
    <name evidence="7" type="primary">coaD</name>
    <name evidence="9" type="ORF">SCAL_001757</name>
</gene>
<protein>
    <recommendedName>
        <fullName evidence="7">Phosphopantetheine adenylyltransferase</fullName>
        <ecNumber evidence="7">2.7.7.3</ecNumber>
    </recommendedName>
    <alternativeName>
        <fullName evidence="7">Dephospho-CoA pyrophosphorylase</fullName>
    </alternativeName>
    <alternativeName>
        <fullName evidence="7">Pantetheine-phosphate adenylyltransferase</fullName>
        <shortName evidence="7">PPAT</shortName>
    </alternativeName>
</protein>
<proteinExistence type="inferred from homology"/>